<evidence type="ECO:0000313" key="4">
    <source>
        <dbReference type="EMBL" id="KAK4428567.1"/>
    </source>
</evidence>
<feature type="domain" description="CCHC-type" evidence="3">
    <location>
        <begin position="141"/>
        <end position="154"/>
    </location>
</feature>
<evidence type="ECO:0000256" key="2">
    <source>
        <dbReference type="SAM" id="MobiDB-lite"/>
    </source>
</evidence>
<keyword evidence="1" id="KW-0479">Metal-binding</keyword>
<feature type="compositionally biased region" description="Basic residues" evidence="2">
    <location>
        <begin position="407"/>
        <end position="417"/>
    </location>
</feature>
<accession>A0AAE2CNE1</accession>
<name>A0AAE2CNE1_9LAMI</name>
<dbReference type="GO" id="GO:0008270">
    <property type="term" value="F:zinc ion binding"/>
    <property type="evidence" value="ECO:0007669"/>
    <property type="project" value="UniProtKB-KW"/>
</dbReference>
<dbReference type="PANTHER" id="PTHR31286:SF178">
    <property type="entry name" value="DUF4283 DOMAIN-CONTAINING PROTEIN"/>
    <property type="match status" value="1"/>
</dbReference>
<dbReference type="EMBL" id="JACGWO010000004">
    <property type="protein sequence ID" value="KAK4428567.1"/>
    <property type="molecule type" value="Genomic_DNA"/>
</dbReference>
<comment type="caution">
    <text evidence="4">The sequence shown here is derived from an EMBL/GenBank/DDBJ whole genome shotgun (WGS) entry which is preliminary data.</text>
</comment>
<reference evidence="4" key="2">
    <citation type="journal article" date="2024" name="Plant">
        <title>Genomic evolution and insights into agronomic trait innovations of Sesamum species.</title>
        <authorList>
            <person name="Miao H."/>
            <person name="Wang L."/>
            <person name="Qu L."/>
            <person name="Liu H."/>
            <person name="Sun Y."/>
            <person name="Le M."/>
            <person name="Wang Q."/>
            <person name="Wei S."/>
            <person name="Zheng Y."/>
            <person name="Lin W."/>
            <person name="Duan Y."/>
            <person name="Cao H."/>
            <person name="Xiong S."/>
            <person name="Wang X."/>
            <person name="Wei L."/>
            <person name="Li C."/>
            <person name="Ma Q."/>
            <person name="Ju M."/>
            <person name="Zhao R."/>
            <person name="Li G."/>
            <person name="Mu C."/>
            <person name="Tian Q."/>
            <person name="Mei H."/>
            <person name="Zhang T."/>
            <person name="Gao T."/>
            <person name="Zhang H."/>
        </authorList>
    </citation>
    <scope>NUCLEOTIDE SEQUENCE</scope>
    <source>
        <strain evidence="4">3651</strain>
    </source>
</reference>
<dbReference type="GO" id="GO:0003676">
    <property type="term" value="F:nucleic acid binding"/>
    <property type="evidence" value="ECO:0007669"/>
    <property type="project" value="InterPro"/>
</dbReference>
<gene>
    <name evidence="4" type="ORF">Salat_1156500</name>
</gene>
<dbReference type="PANTHER" id="PTHR31286">
    <property type="entry name" value="GLYCINE-RICH CELL WALL STRUCTURAL PROTEIN 1.8-LIKE"/>
    <property type="match status" value="1"/>
</dbReference>
<reference evidence="4" key="1">
    <citation type="submission" date="2020-06" db="EMBL/GenBank/DDBJ databases">
        <authorList>
            <person name="Li T."/>
            <person name="Hu X."/>
            <person name="Zhang T."/>
            <person name="Song X."/>
            <person name="Zhang H."/>
            <person name="Dai N."/>
            <person name="Sheng W."/>
            <person name="Hou X."/>
            <person name="Wei L."/>
        </authorList>
    </citation>
    <scope>NUCLEOTIDE SEQUENCE</scope>
    <source>
        <strain evidence="4">3651</strain>
        <tissue evidence="4">Leaf</tissue>
    </source>
</reference>
<feature type="region of interest" description="Disordered" evidence="2">
    <location>
        <begin position="399"/>
        <end position="418"/>
    </location>
</feature>
<dbReference type="InterPro" id="IPR001878">
    <property type="entry name" value="Znf_CCHC"/>
</dbReference>
<proteinExistence type="predicted"/>
<organism evidence="4 5">
    <name type="scientific">Sesamum alatum</name>
    <dbReference type="NCBI Taxonomy" id="300844"/>
    <lineage>
        <taxon>Eukaryota</taxon>
        <taxon>Viridiplantae</taxon>
        <taxon>Streptophyta</taxon>
        <taxon>Embryophyta</taxon>
        <taxon>Tracheophyta</taxon>
        <taxon>Spermatophyta</taxon>
        <taxon>Magnoliopsida</taxon>
        <taxon>eudicotyledons</taxon>
        <taxon>Gunneridae</taxon>
        <taxon>Pentapetalae</taxon>
        <taxon>asterids</taxon>
        <taxon>lamiids</taxon>
        <taxon>Lamiales</taxon>
        <taxon>Pedaliaceae</taxon>
        <taxon>Sesamum</taxon>
    </lineage>
</organism>
<dbReference type="PROSITE" id="PS50158">
    <property type="entry name" value="ZF_CCHC"/>
    <property type="match status" value="1"/>
</dbReference>
<evidence type="ECO:0000256" key="1">
    <source>
        <dbReference type="PROSITE-ProRule" id="PRU00047"/>
    </source>
</evidence>
<keyword evidence="1" id="KW-0863">Zinc-finger</keyword>
<evidence type="ECO:0000313" key="5">
    <source>
        <dbReference type="Proteomes" id="UP001293254"/>
    </source>
</evidence>
<keyword evidence="5" id="KW-1185">Reference proteome</keyword>
<feature type="region of interest" description="Disordered" evidence="2">
    <location>
        <begin position="433"/>
        <end position="455"/>
    </location>
</feature>
<evidence type="ECO:0000259" key="3">
    <source>
        <dbReference type="PROSITE" id="PS50158"/>
    </source>
</evidence>
<dbReference type="Proteomes" id="UP001293254">
    <property type="component" value="Unassembled WGS sequence"/>
</dbReference>
<dbReference type="AlphaFoldDB" id="A0AAE2CNE1"/>
<keyword evidence="1" id="KW-0862">Zinc</keyword>
<dbReference type="Pfam" id="PF14392">
    <property type="entry name" value="zf-CCHC_4"/>
    <property type="match status" value="1"/>
</dbReference>
<dbReference type="InterPro" id="IPR040256">
    <property type="entry name" value="At4g02000-like"/>
</dbReference>
<sequence length="455" mass="49220">MGVTIHKVSEARFCLVFNHCEDLQRVLDLRQWIFYCNLVVLQPLSLAVDPLSMNLDWCPFFVHVNDSPFGQRTVDVVCFIGESLGARLDPDHIAQHIFWFETMRIQVNINASSLKRALKLCSEQGDEVVVRFSYERLPNFCYLCGKLGHIEQFCELRFQDGFIDPGPRTPYASWLWAVGPVRRMGSIFDSVRPMYVWRSSSPAGTFVSTPRGSHIFGDFRCDLGGLRRSSMVVGGGTTVVTRGFGAVSFPPDQLAATHATATVTGRRLVDESSDSDGLLGQATRGIGSVFYSHVGPISPANSGSAQVPDISIGLSVVQAFTCDGPVAVTQASLMPDSGVGHSLDHSSMEKSCSGQSSKSCPLSAPIGSMNFHSSTAEGSDGQLVEVPLGESFSSSSTTRFSVCGGSRGRRGHPRGCGRRGWGGLGLRATIAGHKRQLSSSSQADLVSRPNKRLSF</sequence>
<protein>
    <recommendedName>
        <fullName evidence="3">CCHC-type domain-containing protein</fullName>
    </recommendedName>
</protein>
<dbReference type="InterPro" id="IPR025836">
    <property type="entry name" value="Zn_knuckle_CX2CX4HX4C"/>
</dbReference>